<organism evidence="1 2">
    <name type="scientific">Marinobacter nauticus</name>
    <name type="common">Marinobacter hydrocarbonoclasticus</name>
    <name type="synonym">Marinobacter aquaeolei</name>
    <dbReference type="NCBI Taxonomy" id="2743"/>
    <lineage>
        <taxon>Bacteria</taxon>
        <taxon>Pseudomonadati</taxon>
        <taxon>Pseudomonadota</taxon>
        <taxon>Gammaproteobacteria</taxon>
        <taxon>Pseudomonadales</taxon>
        <taxon>Marinobacteraceae</taxon>
        <taxon>Marinobacter</taxon>
    </lineage>
</organism>
<evidence type="ECO:0000313" key="1">
    <source>
        <dbReference type="EMBL" id="OJS99854.1"/>
    </source>
</evidence>
<accession>A0A1M2UWZ9</accession>
<dbReference type="AlphaFoldDB" id="A0A1M2UWZ9"/>
<dbReference type="EMBL" id="MPKY01000001">
    <property type="protein sequence ID" value="OJS99854.1"/>
    <property type="molecule type" value="Genomic_DNA"/>
</dbReference>
<dbReference type="Gene3D" id="3.40.50.2000">
    <property type="entry name" value="Glycogen Phosphorylase B"/>
    <property type="match status" value="1"/>
</dbReference>
<name>A0A1M2UWZ9_MARNT</name>
<dbReference type="SUPFAM" id="SSF53756">
    <property type="entry name" value="UDP-Glycosyltransferase/glycogen phosphorylase"/>
    <property type="match status" value="1"/>
</dbReference>
<comment type="caution">
    <text evidence="1">The sequence shown here is derived from an EMBL/GenBank/DDBJ whole genome shotgun (WGS) entry which is preliminary data.</text>
</comment>
<dbReference type="Proteomes" id="UP000183986">
    <property type="component" value="Unassembled WGS sequence"/>
</dbReference>
<dbReference type="PANTHER" id="PTHR12526">
    <property type="entry name" value="GLYCOSYLTRANSFERASE"/>
    <property type="match status" value="1"/>
</dbReference>
<dbReference type="PANTHER" id="PTHR12526:SF630">
    <property type="entry name" value="GLYCOSYLTRANSFERASE"/>
    <property type="match status" value="1"/>
</dbReference>
<protein>
    <submittedName>
        <fullName evidence="1">Uncharacterized protein</fullName>
    </submittedName>
</protein>
<sequence length="226" mass="25188">MVVSEGARVSLSKYYELDLDALQTIHNPVLGDNDSIELRPRMEDKCEVKLVAAGRLTQQKNYRMMIDVVQALKKSGSRKFVLDIYGAGELTEALQAYVVEKGVEDRVAFKGFVDNLKSELSRYDIFLLTSDWEGFGNVLVEALCAGIPVISTDCPSGPREILSAGRFGRLVPVGDVDAFCNAVEDETRQPLEFSYEELCAHLDNFREGVVAQKYIKLVENVKLSKV</sequence>
<evidence type="ECO:0000313" key="2">
    <source>
        <dbReference type="Proteomes" id="UP000183986"/>
    </source>
</evidence>
<dbReference type="CDD" id="cd03811">
    <property type="entry name" value="GT4_GT28_WabH-like"/>
    <property type="match status" value="1"/>
</dbReference>
<gene>
    <name evidence="1" type="ORF">BEE62_06985</name>
</gene>
<reference evidence="1" key="1">
    <citation type="submission" date="2016-11" db="EMBL/GenBank/DDBJ databases">
        <title>Draft Genome Sequence of Marinobacter hydrocarbonoclasticus strain STW2, a polyaromatic aromatic hydrocarbon degrading and denitrifying bacterium from rhizosphere of Seagrass Enhalus acodoides.</title>
        <authorList>
            <person name="Ling J."/>
            <person name="Dong J."/>
        </authorList>
    </citation>
    <scope>NUCLEOTIDE SEQUENCE [LARGE SCALE GENOMIC DNA]</scope>
    <source>
        <strain evidence="1">STW2</strain>
    </source>
</reference>
<dbReference type="Pfam" id="PF13692">
    <property type="entry name" value="Glyco_trans_1_4"/>
    <property type="match status" value="1"/>
</dbReference>
<proteinExistence type="predicted"/>
<keyword evidence="2" id="KW-1185">Reference proteome</keyword>